<feature type="transmembrane region" description="Helical" evidence="1">
    <location>
        <begin position="12"/>
        <end position="32"/>
    </location>
</feature>
<feature type="transmembrane region" description="Helical" evidence="1">
    <location>
        <begin position="382"/>
        <end position="406"/>
    </location>
</feature>
<sequence>MGGFSSFYGQTLIHPVAMIITIILFFAVLVLPKRAAIYPILIAATTLPMAQRLVVAGADFNLLRILLLAYLLRLVAKGNAVDMKWNRVDTFVILWCLTGTLIMTVHFGTVSAFTNRLGWAYDILLMYFAARSLLSTREDWAALARFVSILSIPIAAIFIFEWMTRYNLFSVFGGVPLETRIRDGRLRCQGPFSHPIMAGTFWAAMLPLIWMSFKDQLRGNKLPYLGTVAALLIVMTTASSTPIVSAAVAFFGVALFRLRMHRRKMWLGLFVIAAILHFLLMDTPVWHLIARIDITGSSTGWHRYKILDTFFNHFPDWFLTGENQPEKWNWFMRDITNQYVLEGLRGGVVTLVTFITLITLAFGNVGRALLRLETLELPDQHLEWMVWLLGVAIFIHVVTFFGVSYFGQMTTLLYIQLAMAGTVGAWNNGSEDYQRRSVDALSEPRLRPE</sequence>
<feature type="transmembrane region" description="Helical" evidence="1">
    <location>
        <begin position="140"/>
        <end position="160"/>
    </location>
</feature>
<keyword evidence="3" id="KW-1185">Reference proteome</keyword>
<reference evidence="2 3" key="1">
    <citation type="submission" date="2019-02" db="EMBL/GenBank/DDBJ databases">
        <title>Genomic Encyclopedia of Type Strains, Phase IV (KMG-IV): sequencing the most valuable type-strain genomes for metagenomic binning, comparative biology and taxonomic classification.</title>
        <authorList>
            <person name="Goeker M."/>
        </authorList>
    </citation>
    <scope>NUCLEOTIDE SEQUENCE [LARGE SCALE GENOMIC DNA]</scope>
    <source>
        <strain evidence="2 3">DSM 21056</strain>
    </source>
</reference>
<feature type="transmembrane region" description="Helical" evidence="1">
    <location>
        <begin position="53"/>
        <end position="72"/>
    </location>
</feature>
<evidence type="ECO:0008006" key="4">
    <source>
        <dbReference type="Google" id="ProtNLM"/>
    </source>
</evidence>
<organism evidence="2 3">
    <name type="scientific">Spiribacter vilamensis</name>
    <dbReference type="NCBI Taxonomy" id="531306"/>
    <lineage>
        <taxon>Bacteria</taxon>
        <taxon>Pseudomonadati</taxon>
        <taxon>Pseudomonadota</taxon>
        <taxon>Gammaproteobacteria</taxon>
        <taxon>Chromatiales</taxon>
        <taxon>Ectothiorhodospiraceae</taxon>
        <taxon>Spiribacter</taxon>
    </lineage>
</organism>
<evidence type="ECO:0000313" key="3">
    <source>
        <dbReference type="Proteomes" id="UP000292298"/>
    </source>
</evidence>
<gene>
    <name evidence="2" type="ORF">EV698_0612</name>
</gene>
<comment type="caution">
    <text evidence="2">The sequence shown here is derived from an EMBL/GenBank/DDBJ whole genome shotgun (WGS) entry which is preliminary data.</text>
</comment>
<keyword evidence="1" id="KW-1133">Transmembrane helix</keyword>
<dbReference type="Proteomes" id="UP000292298">
    <property type="component" value="Unassembled WGS sequence"/>
</dbReference>
<dbReference type="RefSeq" id="WP_130502686.1">
    <property type="nucleotide sequence ID" value="NZ_SHLI01000001.1"/>
</dbReference>
<evidence type="ECO:0000256" key="1">
    <source>
        <dbReference type="SAM" id="Phobius"/>
    </source>
</evidence>
<proteinExistence type="predicted"/>
<keyword evidence="1" id="KW-0812">Transmembrane</keyword>
<dbReference type="EMBL" id="SHLI01000001">
    <property type="protein sequence ID" value="RZU98367.1"/>
    <property type="molecule type" value="Genomic_DNA"/>
</dbReference>
<accession>A0A4Q8CZJ9</accession>
<feature type="transmembrane region" description="Helical" evidence="1">
    <location>
        <begin position="192"/>
        <end position="213"/>
    </location>
</feature>
<keyword evidence="1" id="KW-0472">Membrane</keyword>
<feature type="transmembrane region" description="Helical" evidence="1">
    <location>
        <begin position="348"/>
        <end position="370"/>
    </location>
</feature>
<dbReference type="AlphaFoldDB" id="A0A4Q8CZJ9"/>
<dbReference type="OrthoDB" id="264250at2"/>
<feature type="transmembrane region" description="Helical" evidence="1">
    <location>
        <begin position="225"/>
        <end position="254"/>
    </location>
</feature>
<protein>
    <recommendedName>
        <fullName evidence="4">O-antigen ligase domain-containing protein</fullName>
    </recommendedName>
</protein>
<feature type="transmembrane region" description="Helical" evidence="1">
    <location>
        <begin position="92"/>
        <end position="110"/>
    </location>
</feature>
<feature type="transmembrane region" description="Helical" evidence="1">
    <location>
        <begin position="117"/>
        <end position="134"/>
    </location>
</feature>
<evidence type="ECO:0000313" key="2">
    <source>
        <dbReference type="EMBL" id="RZU98367.1"/>
    </source>
</evidence>
<name>A0A4Q8CZJ9_9GAMM</name>
<feature type="transmembrane region" description="Helical" evidence="1">
    <location>
        <begin position="266"/>
        <end position="289"/>
    </location>
</feature>